<dbReference type="InterPro" id="IPR030182">
    <property type="entry name" value="PUP_plant"/>
</dbReference>
<dbReference type="PANTHER" id="PTHR31376">
    <property type="entry name" value="OS09G0467300 PROTEIN-RELATED"/>
    <property type="match status" value="1"/>
</dbReference>
<evidence type="ECO:0000256" key="7">
    <source>
        <dbReference type="ARBA" id="ARBA00022989"/>
    </source>
</evidence>
<comment type="similarity">
    <text evidence="1 10">Belongs to the purine permeases (TC 2.A.7.14) family.</text>
</comment>
<keyword evidence="13" id="KW-1185">Reference proteome</keyword>
<evidence type="ECO:0000256" key="5">
    <source>
        <dbReference type="ARBA" id="ARBA00022771"/>
    </source>
</evidence>
<dbReference type="GO" id="GO:0005345">
    <property type="term" value="F:purine nucleobase transmembrane transporter activity"/>
    <property type="evidence" value="ECO:0007669"/>
    <property type="project" value="UniProtKB-UniRule"/>
</dbReference>
<evidence type="ECO:0000256" key="3">
    <source>
        <dbReference type="ARBA" id="ARBA00022692"/>
    </source>
</evidence>
<feature type="transmembrane region" description="Helical" evidence="10">
    <location>
        <begin position="203"/>
        <end position="223"/>
    </location>
</feature>
<keyword evidence="3 10" id="KW-0812">Transmembrane</keyword>
<evidence type="ECO:0000256" key="9">
    <source>
        <dbReference type="PROSITE-ProRule" id="PRU01343"/>
    </source>
</evidence>
<evidence type="ECO:0000259" key="11">
    <source>
        <dbReference type="PROSITE" id="PS51999"/>
    </source>
</evidence>
<comment type="caution">
    <text evidence="10">Lacks conserved residue(s) required for the propagation of feature annotation.</text>
</comment>
<sequence>MASTENSTNPITTNSSSSIGQAFARMEDPSLNPFFLCSSDVLAKNKIGFLNGTIAIPDASPIEYISWTKCNMTILSLIINSISREIASTNNVYTSPPPFNSSSNGGSSSTPSAPLVPVVNDRASSFSMSYYTSSILVVLLPISLTISQDLTHWSMICLGKEHGGLYFLQQDFKSDMFKSVVSSIHTFNDDSDGPSGVSKWQNIIGFLYTLRAFALHSLSLSLMHFPFQKVLNRETYLVVLEMQICMALVATCVSIVGNGRLFVWKCLSSELRGSQIANPRRPQLHCRQRRSTATLRGRRIFSPPKSQPHAVLISIDAKEDPRKSQTQAVLISTKKPNPRRLISIDAKEDTRLGFTVVVSHLHRQHSKIGPEIELLSPPTNHSKIQMADTMHDDLDDGLRFRNCNCFCGLKASVKISDKRNENRYRLFQCCPKDTCRFFQWCIPLKTPVSYADDFQQLQEELCVLREELRVIHDKVHPSDQPKKMVKLRFIAWCLFFIVLAVLLSMTML</sequence>
<proteinExistence type="inferred from homology"/>
<dbReference type="AlphaFoldDB" id="A0A7N2R2T6"/>
<dbReference type="InterPro" id="IPR010666">
    <property type="entry name" value="Znf_GRF"/>
</dbReference>
<reference evidence="12" key="2">
    <citation type="submission" date="2021-01" db="UniProtKB">
        <authorList>
            <consortium name="EnsemblPlants"/>
        </authorList>
    </citation>
    <scope>IDENTIFICATION</scope>
</reference>
<evidence type="ECO:0000313" key="12">
    <source>
        <dbReference type="EnsemblPlants" id="QL04p026882:mrna"/>
    </source>
</evidence>
<evidence type="ECO:0000256" key="2">
    <source>
        <dbReference type="ARBA" id="ARBA00022448"/>
    </source>
</evidence>
<dbReference type="PROSITE" id="PS51999">
    <property type="entry name" value="ZF_GRF"/>
    <property type="match status" value="1"/>
</dbReference>
<feature type="domain" description="GRF-type" evidence="11">
    <location>
        <begin position="405"/>
        <end position="444"/>
    </location>
</feature>
<dbReference type="Proteomes" id="UP000594261">
    <property type="component" value="Chromosome 4"/>
</dbReference>
<dbReference type="Pfam" id="PF16913">
    <property type="entry name" value="PUNUT"/>
    <property type="match status" value="1"/>
</dbReference>
<dbReference type="Gramene" id="QL04p026882:mrna">
    <property type="protein sequence ID" value="QL04p026882:mrna"/>
    <property type="gene ID" value="QL04p026882"/>
</dbReference>
<dbReference type="PANTHER" id="PTHR31376:SF2">
    <property type="entry name" value="PURINE PERMEASE 11-RELATED"/>
    <property type="match status" value="1"/>
</dbReference>
<evidence type="ECO:0000313" key="13">
    <source>
        <dbReference type="Proteomes" id="UP000594261"/>
    </source>
</evidence>
<comment type="subcellular location">
    <subcellularLocation>
        <location evidence="10">Membrane</location>
        <topology evidence="10">Multi-pass membrane protein</topology>
    </subcellularLocation>
</comment>
<dbReference type="GO" id="GO:0008270">
    <property type="term" value="F:zinc ion binding"/>
    <property type="evidence" value="ECO:0007669"/>
    <property type="project" value="UniProtKB-KW"/>
</dbReference>
<keyword evidence="2 10" id="KW-0813">Transport</keyword>
<feature type="transmembrane region" description="Helical" evidence="10">
    <location>
        <begin position="489"/>
        <end position="507"/>
    </location>
</feature>
<keyword evidence="6" id="KW-0862">Zinc</keyword>
<keyword evidence="8 10" id="KW-0472">Membrane</keyword>
<accession>A0A7N2R2T6</accession>
<evidence type="ECO:0000256" key="10">
    <source>
        <dbReference type="RuleBase" id="RU368015"/>
    </source>
</evidence>
<dbReference type="EMBL" id="LRBV02000004">
    <property type="status" value="NOT_ANNOTATED_CDS"/>
    <property type="molecule type" value="Genomic_DNA"/>
</dbReference>
<keyword evidence="4" id="KW-0479">Metal-binding</keyword>
<organism evidence="12 13">
    <name type="scientific">Quercus lobata</name>
    <name type="common">Valley oak</name>
    <dbReference type="NCBI Taxonomy" id="97700"/>
    <lineage>
        <taxon>Eukaryota</taxon>
        <taxon>Viridiplantae</taxon>
        <taxon>Streptophyta</taxon>
        <taxon>Embryophyta</taxon>
        <taxon>Tracheophyta</taxon>
        <taxon>Spermatophyta</taxon>
        <taxon>Magnoliopsida</taxon>
        <taxon>eudicotyledons</taxon>
        <taxon>Gunneridae</taxon>
        <taxon>Pentapetalae</taxon>
        <taxon>rosids</taxon>
        <taxon>fabids</taxon>
        <taxon>Fagales</taxon>
        <taxon>Fagaceae</taxon>
        <taxon>Quercus</taxon>
    </lineage>
</organism>
<evidence type="ECO:0000256" key="1">
    <source>
        <dbReference type="ARBA" id="ARBA00006213"/>
    </source>
</evidence>
<name>A0A7N2R2T6_QUELO</name>
<keyword evidence="7 10" id="KW-1133">Transmembrane helix</keyword>
<evidence type="ECO:0000256" key="4">
    <source>
        <dbReference type="ARBA" id="ARBA00022723"/>
    </source>
</evidence>
<dbReference type="GO" id="GO:0015211">
    <property type="term" value="F:purine nucleoside transmembrane transporter activity"/>
    <property type="evidence" value="ECO:0007669"/>
    <property type="project" value="UniProtKB-UniRule"/>
</dbReference>
<keyword evidence="5 9" id="KW-0863">Zinc-finger</keyword>
<dbReference type="InParanoid" id="A0A7N2R2T6"/>
<feature type="transmembrane region" description="Helical" evidence="10">
    <location>
        <begin position="235"/>
        <end position="256"/>
    </location>
</feature>
<evidence type="ECO:0000256" key="6">
    <source>
        <dbReference type="ARBA" id="ARBA00022833"/>
    </source>
</evidence>
<protein>
    <recommendedName>
        <fullName evidence="10">Probable purine permease</fullName>
    </recommendedName>
</protein>
<evidence type="ECO:0000256" key="8">
    <source>
        <dbReference type="ARBA" id="ARBA00023136"/>
    </source>
</evidence>
<dbReference type="GO" id="GO:0016020">
    <property type="term" value="C:membrane"/>
    <property type="evidence" value="ECO:0007669"/>
    <property type="project" value="UniProtKB-SubCell"/>
</dbReference>
<dbReference type="EnsemblPlants" id="QL04p026882:mrna">
    <property type="protein sequence ID" value="QL04p026882:mrna"/>
    <property type="gene ID" value="QL04p026882"/>
</dbReference>
<reference evidence="12 13" key="1">
    <citation type="journal article" date="2016" name="G3 (Bethesda)">
        <title>First Draft Assembly and Annotation of the Genome of a California Endemic Oak Quercus lobata Nee (Fagaceae).</title>
        <authorList>
            <person name="Sork V.L."/>
            <person name="Fitz-Gibbon S.T."/>
            <person name="Puiu D."/>
            <person name="Crepeau M."/>
            <person name="Gugger P.F."/>
            <person name="Sherman R."/>
            <person name="Stevens K."/>
            <person name="Langley C.H."/>
            <person name="Pellegrini M."/>
            <person name="Salzberg S.L."/>
        </authorList>
    </citation>
    <scope>NUCLEOTIDE SEQUENCE [LARGE SCALE GENOMIC DNA]</scope>
    <source>
        <strain evidence="12 13">cv. SW786</strain>
    </source>
</reference>